<dbReference type="InterPro" id="IPR001789">
    <property type="entry name" value="Sig_transdc_resp-reg_receiver"/>
</dbReference>
<dbReference type="Pfam" id="PF00072">
    <property type="entry name" value="Response_reg"/>
    <property type="match status" value="1"/>
</dbReference>
<evidence type="ECO:0000256" key="8">
    <source>
        <dbReference type="ARBA" id="ARBA00023163"/>
    </source>
</evidence>
<dbReference type="CDD" id="cd00383">
    <property type="entry name" value="trans_reg_C"/>
    <property type="match status" value="1"/>
</dbReference>
<feature type="domain" description="Response regulatory" evidence="12">
    <location>
        <begin position="3"/>
        <end position="117"/>
    </location>
</feature>
<feature type="domain" description="OmpR/PhoB-type" evidence="13">
    <location>
        <begin position="129"/>
        <end position="229"/>
    </location>
</feature>
<dbReference type="GO" id="GO:0005829">
    <property type="term" value="C:cytosol"/>
    <property type="evidence" value="ECO:0007669"/>
    <property type="project" value="TreeGrafter"/>
</dbReference>
<dbReference type="FunFam" id="1.10.10.10:FF:000099">
    <property type="entry name" value="Two-component system response regulator TorR"/>
    <property type="match status" value="1"/>
</dbReference>
<keyword evidence="8" id="KW-0804">Transcription</keyword>
<dbReference type="AlphaFoldDB" id="A0A933S019"/>
<feature type="DNA-binding region" description="OmpR/PhoB-type" evidence="11">
    <location>
        <begin position="129"/>
        <end position="229"/>
    </location>
</feature>
<evidence type="ECO:0000256" key="3">
    <source>
        <dbReference type="ARBA" id="ARBA00022553"/>
    </source>
</evidence>
<evidence type="ECO:0000256" key="1">
    <source>
        <dbReference type="ARBA" id="ARBA00004496"/>
    </source>
</evidence>
<evidence type="ECO:0000256" key="2">
    <source>
        <dbReference type="ARBA" id="ARBA00022490"/>
    </source>
</evidence>
<proteinExistence type="predicted"/>
<dbReference type="SUPFAM" id="SSF52172">
    <property type="entry name" value="CheY-like"/>
    <property type="match status" value="1"/>
</dbReference>
<evidence type="ECO:0000256" key="6">
    <source>
        <dbReference type="ARBA" id="ARBA00023125"/>
    </source>
</evidence>
<accession>A0A933S019</accession>
<organism evidence="14 15">
    <name type="scientific">Rhodopseudomonas palustris</name>
    <dbReference type="NCBI Taxonomy" id="1076"/>
    <lineage>
        <taxon>Bacteria</taxon>
        <taxon>Pseudomonadati</taxon>
        <taxon>Pseudomonadota</taxon>
        <taxon>Alphaproteobacteria</taxon>
        <taxon>Hyphomicrobiales</taxon>
        <taxon>Nitrobacteraceae</taxon>
        <taxon>Rhodopseudomonas</taxon>
    </lineage>
</organism>
<keyword evidence="3 10" id="KW-0597">Phosphoprotein</keyword>
<dbReference type="PANTHER" id="PTHR48111">
    <property type="entry name" value="REGULATOR OF RPOS"/>
    <property type="match status" value="1"/>
</dbReference>
<dbReference type="Gene3D" id="6.10.250.690">
    <property type="match status" value="1"/>
</dbReference>
<evidence type="ECO:0000256" key="7">
    <source>
        <dbReference type="ARBA" id="ARBA00023159"/>
    </source>
</evidence>
<dbReference type="Pfam" id="PF00486">
    <property type="entry name" value="Trans_reg_C"/>
    <property type="match status" value="1"/>
</dbReference>
<dbReference type="GO" id="GO:0032993">
    <property type="term" value="C:protein-DNA complex"/>
    <property type="evidence" value="ECO:0007669"/>
    <property type="project" value="TreeGrafter"/>
</dbReference>
<dbReference type="EMBL" id="JACRJB010000056">
    <property type="protein sequence ID" value="MBI5131860.1"/>
    <property type="molecule type" value="Genomic_DNA"/>
</dbReference>
<dbReference type="InterPro" id="IPR039420">
    <property type="entry name" value="WalR-like"/>
</dbReference>
<keyword evidence="2" id="KW-0963">Cytoplasm</keyword>
<dbReference type="InterPro" id="IPR016032">
    <property type="entry name" value="Sig_transdc_resp-reg_C-effctor"/>
</dbReference>
<dbReference type="CDD" id="cd17594">
    <property type="entry name" value="REC_OmpR_VirG"/>
    <property type="match status" value="1"/>
</dbReference>
<dbReference type="Gene3D" id="3.40.50.2300">
    <property type="match status" value="1"/>
</dbReference>
<keyword evidence="4" id="KW-0902">Two-component regulatory system</keyword>
<name>A0A933S019_RHOPL</name>
<dbReference type="Gene3D" id="1.10.10.10">
    <property type="entry name" value="Winged helix-like DNA-binding domain superfamily/Winged helix DNA-binding domain"/>
    <property type="match status" value="1"/>
</dbReference>
<dbReference type="InterPro" id="IPR011006">
    <property type="entry name" value="CheY-like_superfamily"/>
</dbReference>
<comment type="subcellular location">
    <subcellularLocation>
        <location evidence="1">Cytoplasm</location>
    </subcellularLocation>
</comment>
<keyword evidence="6 11" id="KW-0238">DNA-binding</keyword>
<reference evidence="14" key="1">
    <citation type="submission" date="2020-07" db="EMBL/GenBank/DDBJ databases">
        <title>Huge and variable diversity of episymbiotic CPR bacteria and DPANN archaea in groundwater ecosystems.</title>
        <authorList>
            <person name="He C.Y."/>
            <person name="Keren R."/>
            <person name="Whittaker M."/>
            <person name="Farag I.F."/>
            <person name="Doudna J."/>
            <person name="Cate J.H.D."/>
            <person name="Banfield J.F."/>
        </authorList>
    </citation>
    <scope>NUCLEOTIDE SEQUENCE</scope>
    <source>
        <strain evidence="14">NC_groundwater_1818_Pr3_B-0.1um_66_35</strain>
    </source>
</reference>
<dbReference type="InterPro" id="IPR036388">
    <property type="entry name" value="WH-like_DNA-bd_sf"/>
</dbReference>
<keyword evidence="7" id="KW-0010">Activator</keyword>
<protein>
    <recommendedName>
        <fullName evidence="9">Regulatory protein VirG</fullName>
    </recommendedName>
</protein>
<gene>
    <name evidence="14" type="ORF">HZA66_20665</name>
</gene>
<evidence type="ECO:0000259" key="13">
    <source>
        <dbReference type="PROSITE" id="PS51755"/>
    </source>
</evidence>
<dbReference type="SMART" id="SM00448">
    <property type="entry name" value="REC"/>
    <property type="match status" value="1"/>
</dbReference>
<dbReference type="SUPFAM" id="SSF46894">
    <property type="entry name" value="C-terminal effector domain of the bipartite response regulators"/>
    <property type="match status" value="1"/>
</dbReference>
<dbReference type="SMART" id="SM00862">
    <property type="entry name" value="Trans_reg_C"/>
    <property type="match status" value="1"/>
</dbReference>
<dbReference type="PROSITE" id="PS51755">
    <property type="entry name" value="OMPR_PHOB"/>
    <property type="match status" value="1"/>
</dbReference>
<dbReference type="PROSITE" id="PS50110">
    <property type="entry name" value="RESPONSE_REGULATORY"/>
    <property type="match status" value="1"/>
</dbReference>
<keyword evidence="5" id="KW-0805">Transcription regulation</keyword>
<comment type="caution">
    <text evidence="14">The sequence shown here is derived from an EMBL/GenBank/DDBJ whole genome shotgun (WGS) entry which is preliminary data.</text>
</comment>
<evidence type="ECO:0000259" key="12">
    <source>
        <dbReference type="PROSITE" id="PS50110"/>
    </source>
</evidence>
<evidence type="ECO:0000256" key="10">
    <source>
        <dbReference type="PROSITE-ProRule" id="PRU00169"/>
    </source>
</evidence>
<dbReference type="InterPro" id="IPR001867">
    <property type="entry name" value="OmpR/PhoB-type_DNA-bd"/>
</dbReference>
<evidence type="ECO:0000256" key="5">
    <source>
        <dbReference type="ARBA" id="ARBA00023015"/>
    </source>
</evidence>
<dbReference type="NCBIfam" id="NF010430">
    <property type="entry name" value="PRK13856.1"/>
    <property type="match status" value="1"/>
</dbReference>
<dbReference type="GO" id="GO:0006355">
    <property type="term" value="P:regulation of DNA-templated transcription"/>
    <property type="evidence" value="ECO:0007669"/>
    <property type="project" value="InterPro"/>
</dbReference>
<feature type="modified residue" description="4-aspartylphosphate" evidence="10">
    <location>
        <position position="52"/>
    </location>
</feature>
<evidence type="ECO:0000256" key="9">
    <source>
        <dbReference type="ARBA" id="ARBA00067337"/>
    </source>
</evidence>
<dbReference type="Proteomes" id="UP000782519">
    <property type="component" value="Unassembled WGS sequence"/>
</dbReference>
<evidence type="ECO:0000313" key="14">
    <source>
        <dbReference type="EMBL" id="MBI5131860.1"/>
    </source>
</evidence>
<sequence>MKHILVVDDDSRLRSMLVDYLTQHAFRATAAKDSHQLAQILANDPADLIIVDLNLGREDGLEIVRSHSTKSDAPIIIISGDRLDEADKVVGLELGASDYITKPFGLREFVARIRAALRVKSAPYVKSDRSIYRFAEWTLNTKRRQLTSSVVGEVKLTAAEFNLLVAFLAAPKQVLSREQLLAASRVHNEEVFDRSIDVIILRLRRKLEPDPSNPKLIVTERGAGYIFDAEVAVEHRPRPPGADRGRP</sequence>
<dbReference type="PANTHER" id="PTHR48111:SF4">
    <property type="entry name" value="DNA-BINDING DUAL TRANSCRIPTIONAL REGULATOR OMPR"/>
    <property type="match status" value="1"/>
</dbReference>
<evidence type="ECO:0000256" key="11">
    <source>
        <dbReference type="PROSITE-ProRule" id="PRU01091"/>
    </source>
</evidence>
<dbReference type="GO" id="GO:0000976">
    <property type="term" value="F:transcription cis-regulatory region binding"/>
    <property type="evidence" value="ECO:0007669"/>
    <property type="project" value="TreeGrafter"/>
</dbReference>
<evidence type="ECO:0000256" key="4">
    <source>
        <dbReference type="ARBA" id="ARBA00023012"/>
    </source>
</evidence>
<dbReference type="GO" id="GO:0000156">
    <property type="term" value="F:phosphorelay response regulator activity"/>
    <property type="evidence" value="ECO:0007669"/>
    <property type="project" value="TreeGrafter"/>
</dbReference>
<evidence type="ECO:0000313" key="15">
    <source>
        <dbReference type="Proteomes" id="UP000782519"/>
    </source>
</evidence>